<organism evidence="4 5">
    <name type="scientific">Cellulomonas alba</name>
    <dbReference type="NCBI Taxonomy" id="3053467"/>
    <lineage>
        <taxon>Bacteria</taxon>
        <taxon>Bacillati</taxon>
        <taxon>Actinomycetota</taxon>
        <taxon>Actinomycetes</taxon>
        <taxon>Micrococcales</taxon>
        <taxon>Cellulomonadaceae</taxon>
        <taxon>Cellulomonas</taxon>
    </lineage>
</organism>
<keyword evidence="4" id="KW-0503">Monooxygenase</keyword>
<evidence type="ECO:0000256" key="2">
    <source>
        <dbReference type="ARBA" id="ARBA00022643"/>
    </source>
</evidence>
<dbReference type="SUPFAM" id="SSF51412">
    <property type="entry name" value="Inosine monophosphate dehydrogenase (IMPDH)"/>
    <property type="match status" value="1"/>
</dbReference>
<evidence type="ECO:0000313" key="5">
    <source>
        <dbReference type="Proteomes" id="UP001529338"/>
    </source>
</evidence>
<gene>
    <name evidence="4" type="ORF">QRT04_04320</name>
</gene>
<evidence type="ECO:0000313" key="4">
    <source>
        <dbReference type="EMBL" id="MDM7854149.1"/>
    </source>
</evidence>
<proteinExistence type="predicted"/>
<name>A0ABT7SDL6_9CELL</name>
<dbReference type="EC" id="1.13.12.-" evidence="4"/>
<reference evidence="4 5" key="1">
    <citation type="submission" date="2023-06" db="EMBL/GenBank/DDBJ databases">
        <title>Cellulomonas sp. MW4 Whole genome sequence.</title>
        <authorList>
            <person name="Park S."/>
        </authorList>
    </citation>
    <scope>NUCLEOTIDE SEQUENCE [LARGE SCALE GENOMIC DNA]</scope>
    <source>
        <strain evidence="4 5">MW4</strain>
    </source>
</reference>
<evidence type="ECO:0000256" key="3">
    <source>
        <dbReference type="ARBA" id="ARBA00023002"/>
    </source>
</evidence>
<dbReference type="InterPro" id="IPR013785">
    <property type="entry name" value="Aldolase_TIM"/>
</dbReference>
<accession>A0ABT7SDL6</accession>
<dbReference type="Gene3D" id="3.20.20.70">
    <property type="entry name" value="Aldolase class I"/>
    <property type="match status" value="1"/>
</dbReference>
<evidence type="ECO:0000256" key="1">
    <source>
        <dbReference type="ARBA" id="ARBA00022630"/>
    </source>
</evidence>
<comment type="caution">
    <text evidence="4">The sequence shown here is derived from an EMBL/GenBank/DDBJ whole genome shotgun (WGS) entry which is preliminary data.</text>
</comment>
<keyword evidence="2" id="KW-0288">FMN</keyword>
<dbReference type="InterPro" id="IPR004136">
    <property type="entry name" value="NMO"/>
</dbReference>
<dbReference type="EMBL" id="JAUCGQ010000001">
    <property type="protein sequence ID" value="MDM7854149.1"/>
    <property type="molecule type" value="Genomic_DNA"/>
</dbReference>
<dbReference type="Proteomes" id="UP001529338">
    <property type="component" value="Unassembled WGS sequence"/>
</dbReference>
<protein>
    <submittedName>
        <fullName evidence="4">Nitronate monooxygenase</fullName>
        <ecNumber evidence="4">1.13.12.-</ecNumber>
    </submittedName>
</protein>
<dbReference type="CDD" id="cd04730">
    <property type="entry name" value="NPD_like"/>
    <property type="match status" value="1"/>
</dbReference>
<dbReference type="Pfam" id="PF03060">
    <property type="entry name" value="NMO"/>
    <property type="match status" value="1"/>
</dbReference>
<keyword evidence="3 4" id="KW-0560">Oxidoreductase</keyword>
<dbReference type="GO" id="GO:0004497">
    <property type="term" value="F:monooxygenase activity"/>
    <property type="evidence" value="ECO:0007669"/>
    <property type="project" value="UniProtKB-KW"/>
</dbReference>
<keyword evidence="1" id="KW-0285">Flavoprotein</keyword>
<sequence length="315" mass="31010">MTAGLSTPWSRSLGLAAPLANAPMGGVAGGRLAAAVSRAGALGMVGVGSAGTAAALRAELAHVAGLGRPFGVGLVAWVAEREPELLDVALGAAPALLSVSFGDDLGWVGRAHAAGVAVAVQVADASAARRAADAGADVVVARGAEGGGHGTPAMGTLPLLDAVLDVVDGPVLAAGGISGPRSLAAVLAAGAHGAWVGTAFAACAESTLAPGARERMRAARGEDAVLTTTVDEALGYPWPAHQPARVVRNRLTEGAVAPDAEVVRDAFTTGDWDVATVDAGQGVGLVGGPRPAAEVVAWFCSGAAERLRRSREVAD</sequence>
<keyword evidence="5" id="KW-1185">Reference proteome</keyword>
<dbReference type="RefSeq" id="WP_289453764.1">
    <property type="nucleotide sequence ID" value="NZ_JAUCGQ010000001.1"/>
</dbReference>
<dbReference type="PANTHER" id="PTHR32332">
    <property type="entry name" value="2-NITROPROPANE DIOXYGENASE"/>
    <property type="match status" value="1"/>
</dbReference>
<dbReference type="PANTHER" id="PTHR32332:SF31">
    <property type="entry name" value="2-NITROPROPANE DIOXYGENASE FAMILY, PUTATIVE (AFU_ORTHOLOGUE AFUA_2G09850)-RELATED"/>
    <property type="match status" value="1"/>
</dbReference>